<sequence>MPVVDRGADESSLQRPRYSAITPLAWLFTIPFLIWAVVRVLGWEHGWPWVQLMAFTPYAAAGSVVVAVFALVTRRWVPAVVALVAAVSLVAVVAPRAFSDGGRTAAGQPLRVLTVNLMGGSVDERALVALVRRLDVDVLALQELTPAGDADLRAADLHRYLPYAASFPLPGVSGSAVLSRHPLTATAHRPLRGGAVQAQATLDVPGARPVEVESAHPAAPWGRPGMANWYRDLRAQPPATVDGHLRILLGDFNATLDHVALRRLVNSGYRDAAEVSGTGLRTSWPSQGQRLMAPVTLDHVLADRRIGVAEARPYLIAGTDHRAVYAELVIPRP</sequence>
<dbReference type="Gene3D" id="3.60.10.10">
    <property type="entry name" value="Endonuclease/exonuclease/phosphatase"/>
    <property type="match status" value="1"/>
</dbReference>
<dbReference type="EMBL" id="BOPG01000118">
    <property type="protein sequence ID" value="GIJ64483.1"/>
    <property type="molecule type" value="Genomic_DNA"/>
</dbReference>
<dbReference type="InterPro" id="IPR036691">
    <property type="entry name" value="Endo/exonu/phosph_ase_sf"/>
</dbReference>
<keyword evidence="3" id="KW-0255">Endonuclease</keyword>
<dbReference type="Proteomes" id="UP000612585">
    <property type="component" value="Unassembled WGS sequence"/>
</dbReference>
<keyword evidence="4" id="KW-1185">Reference proteome</keyword>
<name>A0A8J4E7R7_9ACTN</name>
<evidence type="ECO:0000313" key="3">
    <source>
        <dbReference type="EMBL" id="GIJ64483.1"/>
    </source>
</evidence>
<dbReference type="SUPFAM" id="SSF56219">
    <property type="entry name" value="DNase I-like"/>
    <property type="match status" value="1"/>
</dbReference>
<evidence type="ECO:0000256" key="1">
    <source>
        <dbReference type="SAM" id="Phobius"/>
    </source>
</evidence>
<evidence type="ECO:0000259" key="2">
    <source>
        <dbReference type="Pfam" id="PF03372"/>
    </source>
</evidence>
<dbReference type="InterPro" id="IPR005135">
    <property type="entry name" value="Endo/exonuclease/phosphatase"/>
</dbReference>
<comment type="caution">
    <text evidence="3">The sequence shown here is derived from an EMBL/GenBank/DDBJ whole genome shotgun (WGS) entry which is preliminary data.</text>
</comment>
<feature type="domain" description="Endonuclease/exonuclease/phosphatase" evidence="2">
    <location>
        <begin position="113"/>
        <end position="321"/>
    </location>
</feature>
<feature type="transmembrane region" description="Helical" evidence="1">
    <location>
        <begin position="49"/>
        <end position="70"/>
    </location>
</feature>
<evidence type="ECO:0000313" key="4">
    <source>
        <dbReference type="Proteomes" id="UP000612585"/>
    </source>
</evidence>
<keyword evidence="3" id="KW-0378">Hydrolase</keyword>
<protein>
    <submittedName>
        <fullName evidence="3">Endonuclease</fullName>
    </submittedName>
</protein>
<keyword evidence="1" id="KW-0472">Membrane</keyword>
<organism evidence="3 4">
    <name type="scientific">Virgisporangium aurantiacum</name>
    <dbReference type="NCBI Taxonomy" id="175570"/>
    <lineage>
        <taxon>Bacteria</taxon>
        <taxon>Bacillati</taxon>
        <taxon>Actinomycetota</taxon>
        <taxon>Actinomycetes</taxon>
        <taxon>Micromonosporales</taxon>
        <taxon>Micromonosporaceae</taxon>
        <taxon>Virgisporangium</taxon>
    </lineage>
</organism>
<accession>A0A8J4E7R7</accession>
<keyword evidence="1" id="KW-1133">Transmembrane helix</keyword>
<reference evidence="3" key="1">
    <citation type="submission" date="2021-01" db="EMBL/GenBank/DDBJ databases">
        <title>Whole genome shotgun sequence of Virgisporangium aurantiacum NBRC 16421.</title>
        <authorList>
            <person name="Komaki H."/>
            <person name="Tamura T."/>
        </authorList>
    </citation>
    <scope>NUCLEOTIDE SEQUENCE</scope>
    <source>
        <strain evidence="3">NBRC 16421</strain>
    </source>
</reference>
<gene>
    <name evidence="3" type="ORF">Vau01_119990</name>
</gene>
<dbReference type="GO" id="GO:0004519">
    <property type="term" value="F:endonuclease activity"/>
    <property type="evidence" value="ECO:0007669"/>
    <property type="project" value="UniProtKB-KW"/>
</dbReference>
<dbReference type="AlphaFoldDB" id="A0A8J4E7R7"/>
<feature type="transmembrane region" description="Helical" evidence="1">
    <location>
        <begin position="20"/>
        <end position="42"/>
    </location>
</feature>
<dbReference type="Pfam" id="PF03372">
    <property type="entry name" value="Exo_endo_phos"/>
    <property type="match status" value="1"/>
</dbReference>
<proteinExistence type="predicted"/>
<keyword evidence="3" id="KW-0540">Nuclease</keyword>
<feature type="transmembrane region" description="Helical" evidence="1">
    <location>
        <begin position="76"/>
        <end position="94"/>
    </location>
</feature>
<keyword evidence="1" id="KW-0812">Transmembrane</keyword>